<gene>
    <name evidence="1" type="ORF">BJ508DRAFT_325052</name>
</gene>
<keyword evidence="2" id="KW-1185">Reference proteome</keyword>
<dbReference type="EMBL" id="ML119668">
    <property type="protein sequence ID" value="RPA82890.1"/>
    <property type="molecule type" value="Genomic_DNA"/>
</dbReference>
<dbReference type="AlphaFoldDB" id="A0A3N4IFG8"/>
<reference evidence="1 2" key="1">
    <citation type="journal article" date="2018" name="Nat. Ecol. Evol.">
        <title>Pezizomycetes genomes reveal the molecular basis of ectomycorrhizal truffle lifestyle.</title>
        <authorList>
            <person name="Murat C."/>
            <person name="Payen T."/>
            <person name="Noel B."/>
            <person name="Kuo A."/>
            <person name="Morin E."/>
            <person name="Chen J."/>
            <person name="Kohler A."/>
            <person name="Krizsan K."/>
            <person name="Balestrini R."/>
            <person name="Da Silva C."/>
            <person name="Montanini B."/>
            <person name="Hainaut M."/>
            <person name="Levati E."/>
            <person name="Barry K.W."/>
            <person name="Belfiori B."/>
            <person name="Cichocki N."/>
            <person name="Clum A."/>
            <person name="Dockter R.B."/>
            <person name="Fauchery L."/>
            <person name="Guy J."/>
            <person name="Iotti M."/>
            <person name="Le Tacon F."/>
            <person name="Lindquist E.A."/>
            <person name="Lipzen A."/>
            <person name="Malagnac F."/>
            <person name="Mello A."/>
            <person name="Molinier V."/>
            <person name="Miyauchi S."/>
            <person name="Poulain J."/>
            <person name="Riccioni C."/>
            <person name="Rubini A."/>
            <person name="Sitrit Y."/>
            <person name="Splivallo R."/>
            <person name="Traeger S."/>
            <person name="Wang M."/>
            <person name="Zifcakova L."/>
            <person name="Wipf D."/>
            <person name="Zambonelli A."/>
            <person name="Paolocci F."/>
            <person name="Nowrousian M."/>
            <person name="Ottonello S."/>
            <person name="Baldrian P."/>
            <person name="Spatafora J.W."/>
            <person name="Henrissat B."/>
            <person name="Nagy L.G."/>
            <person name="Aury J.M."/>
            <person name="Wincker P."/>
            <person name="Grigoriev I.V."/>
            <person name="Bonfante P."/>
            <person name="Martin F.M."/>
        </authorList>
    </citation>
    <scope>NUCLEOTIDE SEQUENCE [LARGE SCALE GENOMIC DNA]</scope>
    <source>
        <strain evidence="1 2">RN42</strain>
    </source>
</reference>
<evidence type="ECO:0000313" key="1">
    <source>
        <dbReference type="EMBL" id="RPA82890.1"/>
    </source>
</evidence>
<sequence length="287" mass="32754">MSIKVYSPLQPYERPITSLTDANIRYVLWGSEALELAFSLPSTRHSYGDEISLVVADGDLEQAISVLAKLEDGYVLNYQVKRGIRGYSRKDVEFPECAVLERLVRDEPVDALHIEGSDLYGQKPITLYPASLLKFSFSSALRSTSVQYATLQSRVRYGVTWSIPLPTHAAILNAALSLMRLNTYSHKVYKDLIPKPDRKKALHKHGKFLWNGLFLHIDRYKSFELLPKVVRDAATEVSEENRGQFLQLCVDHKNGIEEEEMPGKWAKAYETKRTALLRKQIVKEARR</sequence>
<accession>A0A3N4IFG8</accession>
<organism evidence="1 2">
    <name type="scientific">Ascobolus immersus RN42</name>
    <dbReference type="NCBI Taxonomy" id="1160509"/>
    <lineage>
        <taxon>Eukaryota</taxon>
        <taxon>Fungi</taxon>
        <taxon>Dikarya</taxon>
        <taxon>Ascomycota</taxon>
        <taxon>Pezizomycotina</taxon>
        <taxon>Pezizomycetes</taxon>
        <taxon>Pezizales</taxon>
        <taxon>Ascobolaceae</taxon>
        <taxon>Ascobolus</taxon>
    </lineage>
</organism>
<dbReference type="Proteomes" id="UP000275078">
    <property type="component" value="Unassembled WGS sequence"/>
</dbReference>
<protein>
    <submittedName>
        <fullName evidence="1">Uncharacterized protein</fullName>
    </submittedName>
</protein>
<proteinExistence type="predicted"/>
<dbReference type="OrthoDB" id="2730545at2759"/>
<name>A0A3N4IFG8_ASCIM</name>
<evidence type="ECO:0000313" key="2">
    <source>
        <dbReference type="Proteomes" id="UP000275078"/>
    </source>
</evidence>